<feature type="transmembrane region" description="Helical" evidence="9">
    <location>
        <begin position="175"/>
        <end position="198"/>
    </location>
</feature>
<evidence type="ECO:0000313" key="10">
    <source>
        <dbReference type="EMBL" id="ABS62637.1"/>
    </source>
</evidence>
<keyword evidence="5 9" id="KW-0630">Potassium</keyword>
<dbReference type="Pfam" id="PF03814">
    <property type="entry name" value="KdpA"/>
    <property type="match status" value="1"/>
</dbReference>
<evidence type="ECO:0000256" key="1">
    <source>
        <dbReference type="ARBA" id="ARBA00022448"/>
    </source>
</evidence>
<keyword evidence="7 9" id="KW-0406">Ion transport</keyword>
<evidence type="ECO:0000256" key="9">
    <source>
        <dbReference type="HAMAP-Rule" id="MF_00275"/>
    </source>
</evidence>
<feature type="transmembrane region" description="Helical" evidence="9">
    <location>
        <begin position="6"/>
        <end position="24"/>
    </location>
</feature>
<keyword evidence="8 9" id="KW-0472">Membrane</keyword>
<sequence>MLSSAIIFVVFIVGGTALLSWPLGRYMKWAMDPAASASRSADRFTHMFQTIGGGVARQSQDWKRYLTAMLVFNAIMFVVSFAILALQQYLPLNPDGKEAIEGSLIFNTAASFTSNTNLQHYSGEVSLSYLSQLGALMWLQFVSAATGIAALAALARGLAGREMGNFFVDLQRASFLVLLPLAFVFACVLVIGGLPMTFDGAVVATTLEGIQQTIARGPVAAFVAIKQLGTNGGGFFGPNSTHPLENPTFWTNAIEMIAIILIPMACVWMFGRIVGRTRHAAIVFTVMLTLLLVKITGAVWFEAAPTQAFAGLPIEQEVGNLEGKELRFGATGGPLWSVLTTSTSNGSVGAMHDSLNPMTGLMPMIGMWLNATFGGVGVGMINMFLYIIVGVFIAGMMVGRTPEYLGWRVEAREVKFAILALVAHGLFILGGTAIFAATPWGFETLNNTGPHGFSEILYEFSSASANNGSGFEGLGDNTAPWNIATGIIMLLARFIPIILPLAIVGSLMAKRRNAESVGTLGVEDGTFGGMLLATILVVGALTFFPAATLGPIAEHLMYMN</sequence>
<evidence type="ECO:0000313" key="11">
    <source>
        <dbReference type="Proteomes" id="UP000006377"/>
    </source>
</evidence>
<gene>
    <name evidence="9" type="primary">kdpA</name>
    <name evidence="10" type="ordered locus">Plav_1014</name>
</gene>
<reference evidence="10 11" key="1">
    <citation type="journal article" date="2011" name="Stand. Genomic Sci.">
        <title>Complete genome sequence of Parvibaculum lavamentivorans type strain (DS-1(T)).</title>
        <authorList>
            <person name="Schleheck D."/>
            <person name="Weiss M."/>
            <person name="Pitluck S."/>
            <person name="Bruce D."/>
            <person name="Land M.L."/>
            <person name="Han S."/>
            <person name="Saunders E."/>
            <person name="Tapia R."/>
            <person name="Detter C."/>
            <person name="Brettin T."/>
            <person name="Han J."/>
            <person name="Woyke T."/>
            <person name="Goodwin L."/>
            <person name="Pennacchio L."/>
            <person name="Nolan M."/>
            <person name="Cook A.M."/>
            <person name="Kjelleberg S."/>
            <person name="Thomas T."/>
        </authorList>
    </citation>
    <scope>NUCLEOTIDE SEQUENCE [LARGE SCALE GENOMIC DNA]</scope>
    <source>
        <strain evidence="11">DS-1 / DSM 13023 / NCIMB 13966</strain>
    </source>
</reference>
<dbReference type="PIRSF" id="PIRSF001294">
    <property type="entry name" value="K_ATPaseA"/>
    <property type="match status" value="1"/>
</dbReference>
<dbReference type="KEGG" id="pla:Plav_1014"/>
<feature type="transmembrane region" description="Helical" evidence="9">
    <location>
        <begin position="483"/>
        <end position="509"/>
    </location>
</feature>
<dbReference type="Proteomes" id="UP000006377">
    <property type="component" value="Chromosome"/>
</dbReference>
<evidence type="ECO:0000256" key="2">
    <source>
        <dbReference type="ARBA" id="ARBA00022475"/>
    </source>
</evidence>
<accession>A7HRV4</accession>
<evidence type="ECO:0000256" key="8">
    <source>
        <dbReference type="ARBA" id="ARBA00023136"/>
    </source>
</evidence>
<dbReference type="GO" id="GO:0005886">
    <property type="term" value="C:plasma membrane"/>
    <property type="evidence" value="ECO:0007669"/>
    <property type="project" value="UniProtKB-SubCell"/>
</dbReference>
<comment type="subunit">
    <text evidence="9">The system is composed of three essential subunits: KdpA, KdpB and KdpC.</text>
</comment>
<comment type="subcellular location">
    <subcellularLocation>
        <location evidence="9">Cell inner membrane</location>
        <topology evidence="9">Multi-pass membrane protein</topology>
    </subcellularLocation>
</comment>
<proteinExistence type="inferred from homology"/>
<dbReference type="NCBIfam" id="TIGR00680">
    <property type="entry name" value="kdpA"/>
    <property type="match status" value="1"/>
</dbReference>
<dbReference type="GO" id="GO:0008556">
    <property type="term" value="F:P-type potassium transmembrane transporter activity"/>
    <property type="evidence" value="ECO:0007669"/>
    <property type="project" value="InterPro"/>
</dbReference>
<organism evidence="10 11">
    <name type="scientific">Parvibaculum lavamentivorans (strain DS-1 / DSM 13023 / NCIMB 13966)</name>
    <dbReference type="NCBI Taxonomy" id="402881"/>
    <lineage>
        <taxon>Bacteria</taxon>
        <taxon>Pseudomonadati</taxon>
        <taxon>Pseudomonadota</taxon>
        <taxon>Alphaproteobacteria</taxon>
        <taxon>Hyphomicrobiales</taxon>
        <taxon>Parvibaculaceae</taxon>
        <taxon>Parvibaculum</taxon>
    </lineage>
</organism>
<comment type="function">
    <text evidence="9">Part of the high-affinity ATP-driven potassium transport (or Kdp) system, which catalyzes the hydrolysis of ATP coupled with the electrogenic transport of potassium into the cytoplasm. This subunit binds the periplasmic potassium ions and delivers the ions to the membrane domain of KdpB through an intramembrane tunnel.</text>
</comment>
<dbReference type="STRING" id="402881.Plav_1014"/>
<dbReference type="GO" id="GO:0030955">
    <property type="term" value="F:potassium ion binding"/>
    <property type="evidence" value="ECO:0007669"/>
    <property type="project" value="UniProtKB-UniRule"/>
</dbReference>
<feature type="transmembrane region" description="Helical" evidence="9">
    <location>
        <begin position="416"/>
        <end position="437"/>
    </location>
</feature>
<evidence type="ECO:0000256" key="4">
    <source>
        <dbReference type="ARBA" id="ARBA00022692"/>
    </source>
</evidence>
<keyword evidence="3 9" id="KW-0633">Potassium transport</keyword>
<feature type="transmembrane region" description="Helical" evidence="9">
    <location>
        <begin position="282"/>
        <end position="301"/>
    </location>
</feature>
<keyword evidence="11" id="KW-1185">Reference proteome</keyword>
<name>A7HRV4_PARL1</name>
<dbReference type="eggNOG" id="COG2060">
    <property type="taxonomic scope" value="Bacteria"/>
</dbReference>
<keyword evidence="9" id="KW-0997">Cell inner membrane</keyword>
<dbReference type="AlphaFoldDB" id="A7HRV4"/>
<comment type="similarity">
    <text evidence="9">Belongs to the KdpA family.</text>
</comment>
<keyword evidence="1 9" id="KW-0813">Transport</keyword>
<keyword evidence="10" id="KW-0378">Hydrolase</keyword>
<dbReference type="HOGENOM" id="CLU_018614_3_0_5"/>
<evidence type="ECO:0000256" key="3">
    <source>
        <dbReference type="ARBA" id="ARBA00022538"/>
    </source>
</evidence>
<protein>
    <recommendedName>
        <fullName evidence="9">Potassium-transporting ATPase potassium-binding subunit</fullName>
    </recommendedName>
    <alternativeName>
        <fullName evidence="9">ATP phosphohydrolase [potassium-transporting] A chain</fullName>
    </alternativeName>
    <alternativeName>
        <fullName evidence="9">Potassium-binding and translocating subunit A</fullName>
    </alternativeName>
    <alternativeName>
        <fullName evidence="9">Potassium-translocating ATPase A chain</fullName>
    </alternativeName>
</protein>
<feature type="transmembrane region" description="Helical" evidence="9">
    <location>
        <begin position="249"/>
        <end position="270"/>
    </location>
</feature>
<dbReference type="EMBL" id="CP000774">
    <property type="protein sequence ID" value="ABS62637.1"/>
    <property type="molecule type" value="Genomic_DNA"/>
</dbReference>
<dbReference type="RefSeq" id="WP_012109893.1">
    <property type="nucleotide sequence ID" value="NC_009719.1"/>
</dbReference>
<keyword evidence="2 9" id="KW-1003">Cell membrane</keyword>
<feature type="transmembrane region" description="Helical" evidence="9">
    <location>
        <begin position="135"/>
        <end position="154"/>
    </location>
</feature>
<feature type="transmembrane region" description="Helical" evidence="9">
    <location>
        <begin position="65"/>
        <end position="86"/>
    </location>
</feature>
<dbReference type="GO" id="GO:0016787">
    <property type="term" value="F:hydrolase activity"/>
    <property type="evidence" value="ECO:0007669"/>
    <property type="project" value="UniProtKB-KW"/>
</dbReference>
<keyword evidence="4 9" id="KW-0812">Transmembrane</keyword>
<feature type="transmembrane region" description="Helical" evidence="9">
    <location>
        <begin position="530"/>
        <end position="553"/>
    </location>
</feature>
<dbReference type="PANTHER" id="PTHR30607">
    <property type="entry name" value="POTASSIUM-TRANSPORTING ATPASE A CHAIN"/>
    <property type="match status" value="1"/>
</dbReference>
<dbReference type="HAMAP" id="MF_00275">
    <property type="entry name" value="KdpA"/>
    <property type="match status" value="1"/>
</dbReference>
<dbReference type="PANTHER" id="PTHR30607:SF2">
    <property type="entry name" value="POTASSIUM-TRANSPORTING ATPASE POTASSIUM-BINDING SUBUNIT"/>
    <property type="match status" value="1"/>
</dbReference>
<keyword evidence="6 9" id="KW-1133">Transmembrane helix</keyword>
<evidence type="ECO:0000256" key="7">
    <source>
        <dbReference type="ARBA" id="ARBA00023065"/>
    </source>
</evidence>
<evidence type="ECO:0000256" key="5">
    <source>
        <dbReference type="ARBA" id="ARBA00022958"/>
    </source>
</evidence>
<feature type="transmembrane region" description="Helical" evidence="9">
    <location>
        <begin position="367"/>
        <end position="395"/>
    </location>
</feature>
<dbReference type="InterPro" id="IPR004623">
    <property type="entry name" value="KdpA"/>
</dbReference>
<evidence type="ECO:0000256" key="6">
    <source>
        <dbReference type="ARBA" id="ARBA00022989"/>
    </source>
</evidence>